<keyword evidence="8" id="KW-0282">Flagellum</keyword>
<keyword evidence="4 6" id="KW-0975">Bacterial flagellum</keyword>
<evidence type="ECO:0000256" key="4">
    <source>
        <dbReference type="ARBA" id="ARBA00023143"/>
    </source>
</evidence>
<accession>A0AA52EGY8</accession>
<evidence type="ECO:0000313" key="9">
    <source>
        <dbReference type="Proteomes" id="UP001268683"/>
    </source>
</evidence>
<dbReference type="GO" id="GO:0030694">
    <property type="term" value="C:bacterial-type flagellum basal body, rod"/>
    <property type="evidence" value="ECO:0007669"/>
    <property type="project" value="UniProtKB-UniRule"/>
</dbReference>
<reference evidence="8" key="1">
    <citation type="submission" date="2023-04" db="EMBL/GenBank/DDBJ databases">
        <title>Complete genome sequence of Temperatibacter marinus.</title>
        <authorList>
            <person name="Rong J.-C."/>
            <person name="Yi M.-L."/>
            <person name="Zhao Q."/>
        </authorList>
    </citation>
    <scope>NUCLEOTIDE SEQUENCE</scope>
    <source>
        <strain evidence="8">NBRC 110045</strain>
    </source>
</reference>
<evidence type="ECO:0000256" key="1">
    <source>
        <dbReference type="ARBA" id="ARBA00004117"/>
    </source>
</evidence>
<evidence type="ECO:0000256" key="6">
    <source>
        <dbReference type="RuleBase" id="RU362062"/>
    </source>
</evidence>
<evidence type="ECO:0000256" key="5">
    <source>
        <dbReference type="ARBA" id="ARBA00025933"/>
    </source>
</evidence>
<evidence type="ECO:0000313" key="8">
    <source>
        <dbReference type="EMBL" id="WND02144.1"/>
    </source>
</evidence>
<name>A0AA52EGY8_9PROT</name>
<dbReference type="PANTHER" id="PTHR30435">
    <property type="entry name" value="FLAGELLAR PROTEIN"/>
    <property type="match status" value="1"/>
</dbReference>
<dbReference type="PANTHER" id="PTHR30435:SF2">
    <property type="entry name" value="FLAGELLAR BASAL-BODY ROD PROTEIN FLGC"/>
    <property type="match status" value="1"/>
</dbReference>
<dbReference type="EMBL" id="CP123872">
    <property type="protein sequence ID" value="WND02144.1"/>
    <property type="molecule type" value="Genomic_DNA"/>
</dbReference>
<dbReference type="InterPro" id="IPR010930">
    <property type="entry name" value="Flg_bb/hook_C_dom"/>
</dbReference>
<comment type="similarity">
    <text evidence="2">Belongs to the flagella basal body rod proteins family.</text>
</comment>
<dbReference type="NCBIfam" id="TIGR01395">
    <property type="entry name" value="FlgC"/>
    <property type="match status" value="1"/>
</dbReference>
<dbReference type="Proteomes" id="UP001268683">
    <property type="component" value="Chromosome"/>
</dbReference>
<comment type="subunit">
    <text evidence="5 6">The basal body constitutes a major portion of the flagellar organelle and consists of four rings (L,P,S, and M) mounted on a central rod. The rod consists of about 26 subunits of FlgG in the distal portion, and FlgB, FlgC and FlgF are thought to build up the proximal portion of the rod with about 6 subunits each.</text>
</comment>
<organism evidence="8 9">
    <name type="scientific">Temperatibacter marinus</name>
    <dbReference type="NCBI Taxonomy" id="1456591"/>
    <lineage>
        <taxon>Bacteria</taxon>
        <taxon>Pseudomonadati</taxon>
        <taxon>Pseudomonadota</taxon>
        <taxon>Alphaproteobacteria</taxon>
        <taxon>Kordiimonadales</taxon>
        <taxon>Temperatibacteraceae</taxon>
        <taxon>Temperatibacter</taxon>
    </lineage>
</organism>
<evidence type="ECO:0000256" key="2">
    <source>
        <dbReference type="ARBA" id="ARBA00009677"/>
    </source>
</evidence>
<dbReference type="InterPro" id="IPR006299">
    <property type="entry name" value="FlgC"/>
</dbReference>
<keyword evidence="8" id="KW-0969">Cilium</keyword>
<comment type="subcellular location">
    <subcellularLocation>
        <location evidence="1 6">Bacterial flagellum basal body</location>
    </subcellularLocation>
</comment>
<feature type="domain" description="Flagellar basal-body/hook protein C-terminal" evidence="7">
    <location>
        <begin position="89"/>
        <end position="132"/>
    </location>
</feature>
<protein>
    <recommendedName>
        <fullName evidence="3 6">Flagellar basal-body rod protein FlgC</fullName>
    </recommendedName>
</protein>
<sequence>MDLMKSMLISAAGMRAQSSRMRVISENIANQNSTATTPGGEPYRRKIINFSNELNRELGVNQVMANKISFDDKAFGKNYDPGNPAADAEGYVLKSNVNGLIEMMDMRQAQRTYQSNLNAIEASRRMASMTLELLR</sequence>
<dbReference type="KEGG" id="tmk:QGN29_11345"/>
<evidence type="ECO:0000256" key="3">
    <source>
        <dbReference type="ARBA" id="ARBA00017941"/>
    </source>
</evidence>
<gene>
    <name evidence="8" type="primary">flgC</name>
    <name evidence="8" type="ORF">QGN29_11345</name>
</gene>
<proteinExistence type="inferred from homology"/>
<evidence type="ECO:0000259" key="7">
    <source>
        <dbReference type="Pfam" id="PF06429"/>
    </source>
</evidence>
<dbReference type="Pfam" id="PF06429">
    <property type="entry name" value="Flg_bbr_C"/>
    <property type="match status" value="1"/>
</dbReference>
<dbReference type="GO" id="GO:0071978">
    <property type="term" value="P:bacterial-type flagellum-dependent swarming motility"/>
    <property type="evidence" value="ECO:0007669"/>
    <property type="project" value="TreeGrafter"/>
</dbReference>
<keyword evidence="9" id="KW-1185">Reference proteome</keyword>
<keyword evidence="8" id="KW-0966">Cell projection</keyword>
<dbReference type="AlphaFoldDB" id="A0AA52EGY8"/>
<dbReference type="RefSeq" id="WP_310797979.1">
    <property type="nucleotide sequence ID" value="NZ_CP123872.1"/>
</dbReference>